<evidence type="ECO:0000313" key="3">
    <source>
        <dbReference type="Proteomes" id="UP000031737"/>
    </source>
</evidence>
<keyword evidence="3" id="KW-1185">Reference proteome</keyword>
<name>A0A061J218_TRYRA</name>
<dbReference type="VEuPathDB" id="TriTrypDB:TRSC58_03932"/>
<dbReference type="Proteomes" id="UP000031737">
    <property type="component" value="Unassembled WGS sequence"/>
</dbReference>
<reference evidence="2 3" key="1">
    <citation type="submission" date="2013-07" db="EMBL/GenBank/DDBJ databases">
        <authorList>
            <person name="Stoco P.H."/>
            <person name="Wagner G."/>
            <person name="Gerber A."/>
            <person name="Zaha A."/>
            <person name="Thompson C."/>
            <person name="Bartholomeu D.C."/>
            <person name="Luckemeyer D.D."/>
            <person name="Bahia D."/>
            <person name="Loreto E."/>
            <person name="Prestes E.B."/>
            <person name="Lima F.M."/>
            <person name="Rodrigues-Luiz G."/>
            <person name="Vallejo G.A."/>
            <person name="Filho J.F."/>
            <person name="Monteiro K.M."/>
            <person name="Tyler K.M."/>
            <person name="de Almeida L.G."/>
            <person name="Ortiz M.F."/>
            <person name="Siervo M.A."/>
            <person name="de Moraes M.H."/>
            <person name="Cunha O.L."/>
            <person name="Mendonca-Neto R."/>
            <person name="Silva R."/>
            <person name="Teixeira S.M."/>
            <person name="Murta S.M."/>
            <person name="Sincero T.C."/>
            <person name="Mendes T.A."/>
            <person name="Urmenyi T.P."/>
            <person name="Silva V.G."/>
            <person name="da Rocha W.D."/>
            <person name="Andersson B."/>
            <person name="Romanha A.J."/>
            <person name="Steindel M."/>
            <person name="de Vasconcelos A.T."/>
            <person name="Grisard E.C."/>
        </authorList>
    </citation>
    <scope>NUCLEOTIDE SEQUENCE [LARGE SCALE GENOMIC DNA]</scope>
    <source>
        <strain evidence="2 3">SC58</strain>
    </source>
</reference>
<organism evidence="2 3">
    <name type="scientific">Trypanosoma rangeli SC58</name>
    <dbReference type="NCBI Taxonomy" id="429131"/>
    <lineage>
        <taxon>Eukaryota</taxon>
        <taxon>Discoba</taxon>
        <taxon>Euglenozoa</taxon>
        <taxon>Kinetoplastea</taxon>
        <taxon>Metakinetoplastina</taxon>
        <taxon>Trypanosomatida</taxon>
        <taxon>Trypanosomatidae</taxon>
        <taxon>Trypanosoma</taxon>
        <taxon>Herpetosoma</taxon>
    </lineage>
</organism>
<gene>
    <name evidence="2" type="ORF">TRSC58_03932</name>
</gene>
<dbReference type="AlphaFoldDB" id="A0A061J218"/>
<feature type="compositionally biased region" description="Pro residues" evidence="1">
    <location>
        <begin position="481"/>
        <end position="491"/>
    </location>
</feature>
<protein>
    <submittedName>
        <fullName evidence="2">Uncharacterized protein</fullName>
    </submittedName>
</protein>
<accession>A0A061J218</accession>
<dbReference type="EMBL" id="AUPL01003932">
    <property type="protein sequence ID" value="ESL08365.1"/>
    <property type="molecule type" value="Genomic_DNA"/>
</dbReference>
<sequence length="500" mass="58521">MEEDRLHDVSVATQETNTRGGSKRIGEPAKTHQRRGISSAVPYLAGRPRPNTLSGAASYWQAMENDRTIGVGTVGLFQDQQKDETLPEETSARIKGVVVVGPPAYMRKMRDYLNWREKHNPLFSALKAQDGKEWRTARLRQLRAKARRQEEEECKYALAIKQLRQRGWSVLANVPRENTRLRQIKAEREAFRAECEENMVHKIREASKQREIILGQLAVSKDERMREASLVRDAARLEREMMITRREVHSAHVREQASNARAEREVEREYFRKCAAMEDTCRRSQLSALRERVFAKTCPSGFVSTFSSDVRGTGDRYPPGDWHNTFNSPLRRLPNASDDNYRRQWMAQLQEERMESARAEVEMVRARRLKVSIQRDFAYHGNCERAEALRHEREVLRERKQQLDEEVERFQRVIHQQEAEDRKRREDTINSLRESRRLHASRLRQAIEEEEQLARTAYNEDLRRLQEHAAELRRSMSPSPRHAPPPPPPPPLEREKLVND</sequence>
<feature type="compositionally biased region" description="Basic and acidic residues" evidence="1">
    <location>
        <begin position="463"/>
        <end position="474"/>
    </location>
</feature>
<feature type="region of interest" description="Disordered" evidence="1">
    <location>
        <begin position="1"/>
        <end position="37"/>
    </location>
</feature>
<proteinExistence type="predicted"/>
<feature type="compositionally biased region" description="Polar residues" evidence="1">
    <location>
        <begin position="11"/>
        <end position="20"/>
    </location>
</feature>
<dbReference type="OrthoDB" id="247005at2759"/>
<feature type="region of interest" description="Disordered" evidence="1">
    <location>
        <begin position="463"/>
        <end position="500"/>
    </location>
</feature>
<comment type="caution">
    <text evidence="2">The sequence shown here is derived from an EMBL/GenBank/DDBJ whole genome shotgun (WGS) entry which is preliminary data.</text>
</comment>
<evidence type="ECO:0000256" key="1">
    <source>
        <dbReference type="SAM" id="MobiDB-lite"/>
    </source>
</evidence>
<evidence type="ECO:0000313" key="2">
    <source>
        <dbReference type="EMBL" id="ESL08365.1"/>
    </source>
</evidence>